<keyword evidence="7" id="KW-1185">Reference proteome</keyword>
<sequence>MTAVSALPTAPAAVVPAATVPASAAGTEPLMSVSGLGFRYSRLRPWLFRNLEFSLERGEILSILGPNARGKTTLLKCLSGLLKPREGQIDCGPAVGYVPQDHGAGGASFTVAEMVLMGRSRHLHAFQTPRREDHEAADAAMERIGVADWAQRNYSELSGGQRQLVLIARAVASGSELLILDEPASALDLHNQSRVLTVLSGLAADGMGVIMTTHHPDHALHVSRNALLFVGSDDTRWGPTEELLTGSALSAVYGLPICTPTVGTVSGDRVIAVPDFGPSCRADCPVPPRSVHSIPLRKDLP</sequence>
<protein>
    <submittedName>
        <fullName evidence="6">ABC transporter ATP-binding protein</fullName>
    </submittedName>
</protein>
<dbReference type="EMBL" id="CP076022">
    <property type="protein sequence ID" value="QWC10384.1"/>
    <property type="molecule type" value="Genomic_DNA"/>
</dbReference>
<evidence type="ECO:0000313" key="6">
    <source>
        <dbReference type="EMBL" id="QWC10384.1"/>
    </source>
</evidence>
<dbReference type="AlphaFoldDB" id="A0A975R1F0"/>
<organism evidence="6 7">
    <name type="scientific">Arthrobacter jiangjiafuii</name>
    <dbReference type="NCBI Taxonomy" id="2817475"/>
    <lineage>
        <taxon>Bacteria</taxon>
        <taxon>Bacillati</taxon>
        <taxon>Actinomycetota</taxon>
        <taxon>Actinomycetes</taxon>
        <taxon>Micrococcales</taxon>
        <taxon>Micrococcaceae</taxon>
        <taxon>Arthrobacter</taxon>
    </lineage>
</organism>
<feature type="domain" description="ABC transporter" evidence="5">
    <location>
        <begin position="31"/>
        <end position="256"/>
    </location>
</feature>
<keyword evidence="3" id="KW-0547">Nucleotide-binding</keyword>
<dbReference type="PANTHER" id="PTHR42734">
    <property type="entry name" value="METAL TRANSPORT SYSTEM ATP-BINDING PROTEIN TM_0124-RELATED"/>
    <property type="match status" value="1"/>
</dbReference>
<evidence type="ECO:0000256" key="2">
    <source>
        <dbReference type="ARBA" id="ARBA00022448"/>
    </source>
</evidence>
<dbReference type="PANTHER" id="PTHR42734:SF6">
    <property type="entry name" value="MOLYBDATE IMPORT ATP-BINDING PROTEIN MOLC"/>
    <property type="match status" value="1"/>
</dbReference>
<keyword evidence="2" id="KW-0813">Transport</keyword>
<dbReference type="Proteomes" id="UP000676885">
    <property type="component" value="Chromosome"/>
</dbReference>
<evidence type="ECO:0000256" key="1">
    <source>
        <dbReference type="ARBA" id="ARBA00005417"/>
    </source>
</evidence>
<evidence type="ECO:0000256" key="4">
    <source>
        <dbReference type="ARBA" id="ARBA00022840"/>
    </source>
</evidence>
<name>A0A975R1F0_9MICC</name>
<dbReference type="GO" id="GO:0016887">
    <property type="term" value="F:ATP hydrolysis activity"/>
    <property type="evidence" value="ECO:0007669"/>
    <property type="project" value="InterPro"/>
</dbReference>
<comment type="similarity">
    <text evidence="1">Belongs to the ABC transporter superfamily.</text>
</comment>
<evidence type="ECO:0000256" key="3">
    <source>
        <dbReference type="ARBA" id="ARBA00022741"/>
    </source>
</evidence>
<dbReference type="Pfam" id="PF00005">
    <property type="entry name" value="ABC_tran"/>
    <property type="match status" value="1"/>
</dbReference>
<dbReference type="RefSeq" id="WP_210231424.1">
    <property type="nucleotide sequence ID" value="NZ_CP076022.1"/>
</dbReference>
<accession>A0A975R1F0</accession>
<dbReference type="Gene3D" id="3.40.50.300">
    <property type="entry name" value="P-loop containing nucleotide triphosphate hydrolases"/>
    <property type="match status" value="1"/>
</dbReference>
<dbReference type="PROSITE" id="PS00211">
    <property type="entry name" value="ABC_TRANSPORTER_1"/>
    <property type="match status" value="1"/>
</dbReference>
<gene>
    <name evidence="6" type="ORF">KKR91_01640</name>
</gene>
<evidence type="ECO:0000259" key="5">
    <source>
        <dbReference type="PROSITE" id="PS50893"/>
    </source>
</evidence>
<dbReference type="PROSITE" id="PS50893">
    <property type="entry name" value="ABC_TRANSPORTER_2"/>
    <property type="match status" value="1"/>
</dbReference>
<dbReference type="InterPro" id="IPR003439">
    <property type="entry name" value="ABC_transporter-like_ATP-bd"/>
</dbReference>
<evidence type="ECO:0000313" key="7">
    <source>
        <dbReference type="Proteomes" id="UP000676885"/>
    </source>
</evidence>
<dbReference type="InterPro" id="IPR027417">
    <property type="entry name" value="P-loop_NTPase"/>
</dbReference>
<dbReference type="SMART" id="SM00382">
    <property type="entry name" value="AAA"/>
    <property type="match status" value="1"/>
</dbReference>
<keyword evidence="4 6" id="KW-0067">ATP-binding</keyword>
<dbReference type="InterPro" id="IPR050153">
    <property type="entry name" value="Metal_Ion_Import_ABC"/>
</dbReference>
<dbReference type="InterPro" id="IPR003593">
    <property type="entry name" value="AAA+_ATPase"/>
</dbReference>
<dbReference type="KEGG" id="ajg:KKR91_01640"/>
<reference evidence="6 7" key="1">
    <citation type="submission" date="2021-05" db="EMBL/GenBank/DDBJ databases">
        <title>Novel species in genus Arthrobacter.</title>
        <authorList>
            <person name="Zhang G."/>
        </authorList>
    </citation>
    <scope>NUCLEOTIDE SEQUENCE [LARGE SCALE GENOMIC DNA]</scope>
    <source>
        <strain evidence="7">zg-ZUI227</strain>
    </source>
</reference>
<dbReference type="InterPro" id="IPR017871">
    <property type="entry name" value="ABC_transporter-like_CS"/>
</dbReference>
<dbReference type="SUPFAM" id="SSF52540">
    <property type="entry name" value="P-loop containing nucleoside triphosphate hydrolases"/>
    <property type="match status" value="1"/>
</dbReference>
<dbReference type="GO" id="GO:0005524">
    <property type="term" value="F:ATP binding"/>
    <property type="evidence" value="ECO:0007669"/>
    <property type="project" value="UniProtKB-KW"/>
</dbReference>
<proteinExistence type="inferred from homology"/>